<dbReference type="PRINTS" id="PR00469">
    <property type="entry name" value="PNDRDTASEII"/>
</dbReference>
<protein>
    <submittedName>
        <fullName evidence="2">Dehydrogenase</fullName>
    </submittedName>
</protein>
<dbReference type="PANTHER" id="PTHR42685">
    <property type="entry name" value="GERANYLGERANYL DIPHOSPHATE REDUCTASE"/>
    <property type="match status" value="1"/>
</dbReference>
<dbReference type="Gene3D" id="3.50.50.60">
    <property type="entry name" value="FAD/NAD(P)-binding domain"/>
    <property type="match status" value="1"/>
</dbReference>
<proteinExistence type="predicted"/>
<accession>A0A371R717</accession>
<dbReference type="InterPro" id="IPR011777">
    <property type="entry name" value="Geranylgeranyl_Rdtase_fam"/>
</dbReference>
<name>A0A371R717_9CREN</name>
<sequence>MYDVVIVGAGPAGSTAALIATRLGLRTVVIDRLAPPREKPCGGGLTPRSWKLLNALGIDYPVYGACNEIETRAAGYKIALKKEPILVTRRPDFDYAILKQSNAEFIRDQVLGVRGNTVVGRNGEYSGRVIIGADGATSTVARSIGINNFQGERSHAIAYMTIAKGPPSDKCVIDFDAVINAVKRVGYAWIFPVGEGANIGAGVGWGKWIDLREFVSEYAERAGYKPGAVLGHPLSLGHVGGLGRGNVILAGEAAGLVDATTGEGIYYAVASGVAAAVATYTALKIWGREKYAVDIYRELVRPYVEEVKKTRALSRIAKAIGTRKSVVKLLGKRLVELYSKVYTGEATYSLLLKPVEKL</sequence>
<feature type="domain" description="FAD-binding" evidence="1">
    <location>
        <begin position="2"/>
        <end position="59"/>
    </location>
</feature>
<dbReference type="InterPro" id="IPR050407">
    <property type="entry name" value="Geranylgeranyl_reductase"/>
</dbReference>
<evidence type="ECO:0000259" key="1">
    <source>
        <dbReference type="Pfam" id="PF01494"/>
    </source>
</evidence>
<evidence type="ECO:0000313" key="2">
    <source>
        <dbReference type="EMBL" id="RFB00316.1"/>
    </source>
</evidence>
<organism evidence="2 3">
    <name type="scientific">Pyrobaculum aerophilum</name>
    <dbReference type="NCBI Taxonomy" id="13773"/>
    <lineage>
        <taxon>Archaea</taxon>
        <taxon>Thermoproteota</taxon>
        <taxon>Thermoprotei</taxon>
        <taxon>Thermoproteales</taxon>
        <taxon>Thermoproteaceae</taxon>
        <taxon>Pyrobaculum</taxon>
    </lineage>
</organism>
<evidence type="ECO:0000313" key="3">
    <source>
        <dbReference type="Proteomes" id="UP000256877"/>
    </source>
</evidence>
<gene>
    <name evidence="2" type="ORF">CGL52_00125</name>
</gene>
<dbReference type="InterPro" id="IPR002938">
    <property type="entry name" value="FAD-bd"/>
</dbReference>
<comment type="caution">
    <text evidence="2">The sequence shown here is derived from an EMBL/GenBank/DDBJ whole genome shotgun (WGS) entry which is preliminary data.</text>
</comment>
<dbReference type="NCBIfam" id="TIGR02032">
    <property type="entry name" value="GG-red-SF"/>
    <property type="match status" value="1"/>
</dbReference>
<dbReference type="EMBL" id="NMUF01000001">
    <property type="protein sequence ID" value="RFB00316.1"/>
    <property type="molecule type" value="Genomic_DNA"/>
</dbReference>
<dbReference type="Pfam" id="PF01494">
    <property type="entry name" value="FAD_binding_3"/>
    <property type="match status" value="1"/>
</dbReference>
<dbReference type="PANTHER" id="PTHR42685:SF22">
    <property type="entry name" value="CONDITIONED MEDIUM FACTOR RECEPTOR 1"/>
    <property type="match status" value="1"/>
</dbReference>
<dbReference type="GO" id="GO:0016628">
    <property type="term" value="F:oxidoreductase activity, acting on the CH-CH group of donors, NAD or NADP as acceptor"/>
    <property type="evidence" value="ECO:0007669"/>
    <property type="project" value="InterPro"/>
</dbReference>
<dbReference type="RefSeq" id="WP_116430351.1">
    <property type="nucleotide sequence ID" value="NZ_NMUF01000001.1"/>
</dbReference>
<dbReference type="SUPFAM" id="SSF51905">
    <property type="entry name" value="FAD/NAD(P)-binding domain"/>
    <property type="match status" value="1"/>
</dbReference>
<dbReference type="OrthoDB" id="46008at2157"/>
<dbReference type="InterPro" id="IPR036188">
    <property type="entry name" value="FAD/NAD-bd_sf"/>
</dbReference>
<reference evidence="2 3" key="1">
    <citation type="submission" date="2017-07" db="EMBL/GenBank/DDBJ databases">
        <title>Draft genome sequence of aerobic hyperthermophilic archaea, Pyrobaculum aerophilum YKB31 and YKB32.</title>
        <authorList>
            <person name="Mochizuki T."/>
            <person name="Berliner A.J."/>
            <person name="Yoshida-Takashima Y."/>
            <person name="Takaki Y."/>
            <person name="Nunoura T."/>
            <person name="Takai K."/>
        </authorList>
    </citation>
    <scope>NUCLEOTIDE SEQUENCE [LARGE SCALE GENOMIC DNA]</scope>
    <source>
        <strain evidence="2 3">YKB32</strain>
    </source>
</reference>
<dbReference type="AlphaFoldDB" id="A0A371R717"/>
<dbReference type="GO" id="GO:0071949">
    <property type="term" value="F:FAD binding"/>
    <property type="evidence" value="ECO:0007669"/>
    <property type="project" value="InterPro"/>
</dbReference>
<dbReference type="Proteomes" id="UP000256877">
    <property type="component" value="Unassembled WGS sequence"/>
</dbReference>